<protein>
    <submittedName>
        <fullName evidence="1">Uncharacterized protein</fullName>
    </submittedName>
</protein>
<dbReference type="PANTHER" id="PTHR22444:SF1">
    <property type="entry name" value="GLUTAMATE-RICH PROTEIN 1"/>
    <property type="match status" value="1"/>
</dbReference>
<evidence type="ECO:0000313" key="2">
    <source>
        <dbReference type="Proteomes" id="UP001187343"/>
    </source>
</evidence>
<evidence type="ECO:0000313" key="1">
    <source>
        <dbReference type="EMBL" id="KAK2878775.1"/>
    </source>
</evidence>
<proteinExistence type="predicted"/>
<name>A0AA88P7E4_9TELE</name>
<dbReference type="AlphaFoldDB" id="A0AA88P7E4"/>
<sequence>MSVRKEVFQSKVLQRLYPAAQERSVLQPAAQERSVLAPVPPVERPQSIPPKKSGNEKSTAVQGKKLYTVLPPPEGYLINSGEDLVTPSNSDPIDSEDSPANADDHELHKKRKRHRKKKGSLVITEEVSTHPAEGVVLGQTDAAHPSDEGNTGSSISSEQLSKNRKRKMKKKRHKEKVLALGLVPRARAVEFTYAQIGNSEEVLDFLRATLKIYLSDRKSSGSCEESTPTLSVTAAEALFSRLSGRMLPPAEISRLCGLRAVLMKNEEQLKSQLQEFRDASTLPADEVSVVCTLIEYWLAEILPIQRQQRT</sequence>
<dbReference type="PANTHER" id="PTHR22444">
    <property type="entry name" value="GLUTAMATE-RICH PROTEIN 1"/>
    <property type="match status" value="1"/>
</dbReference>
<organism evidence="1 2">
    <name type="scientific">Cirrhinus molitorella</name>
    <name type="common">mud carp</name>
    <dbReference type="NCBI Taxonomy" id="172907"/>
    <lineage>
        <taxon>Eukaryota</taxon>
        <taxon>Metazoa</taxon>
        <taxon>Chordata</taxon>
        <taxon>Craniata</taxon>
        <taxon>Vertebrata</taxon>
        <taxon>Euteleostomi</taxon>
        <taxon>Actinopterygii</taxon>
        <taxon>Neopterygii</taxon>
        <taxon>Teleostei</taxon>
        <taxon>Ostariophysi</taxon>
        <taxon>Cypriniformes</taxon>
        <taxon>Cyprinidae</taxon>
        <taxon>Labeoninae</taxon>
        <taxon>Labeonini</taxon>
        <taxon>Cirrhinus</taxon>
    </lineage>
</organism>
<dbReference type="Proteomes" id="UP001187343">
    <property type="component" value="Unassembled WGS sequence"/>
</dbReference>
<reference evidence="1" key="1">
    <citation type="submission" date="2023-08" db="EMBL/GenBank/DDBJ databases">
        <title>Chromosome-level Genome Assembly of mud carp (Cirrhinus molitorella).</title>
        <authorList>
            <person name="Liu H."/>
        </authorList>
    </citation>
    <scope>NUCLEOTIDE SEQUENCE</scope>
    <source>
        <strain evidence="1">Prfri</strain>
        <tissue evidence="1">Muscle</tissue>
    </source>
</reference>
<gene>
    <name evidence="1" type="ORF">Q8A67_019566</name>
</gene>
<comment type="caution">
    <text evidence="1">The sequence shown here is derived from an EMBL/GenBank/DDBJ whole genome shotgun (WGS) entry which is preliminary data.</text>
</comment>
<accession>A0AA88P7E4</accession>
<keyword evidence="2" id="KW-1185">Reference proteome</keyword>
<dbReference type="EMBL" id="JAUYZG010000019">
    <property type="protein sequence ID" value="KAK2878775.1"/>
    <property type="molecule type" value="Genomic_DNA"/>
</dbReference>
<dbReference type="InterPro" id="IPR026719">
    <property type="entry name" value="ERICH1"/>
</dbReference>